<feature type="binding site" evidence="14">
    <location>
        <position position="75"/>
    </location>
    <ligand>
        <name>Na(+)</name>
        <dbReference type="ChEBI" id="CHEBI:29101"/>
        <note>structural</note>
    </ligand>
</feature>
<keyword evidence="2 14" id="KW-0813">Transport</keyword>
<feature type="binding site" evidence="14">
    <location>
        <position position="72"/>
    </location>
    <ligand>
        <name>Na(+)</name>
        <dbReference type="ChEBI" id="CHEBI:29101"/>
        <note>structural</note>
    </ligand>
</feature>
<evidence type="ECO:0000256" key="13">
    <source>
        <dbReference type="ARBA" id="ARBA00049940"/>
    </source>
</evidence>
<comment type="subcellular location">
    <subcellularLocation>
        <location evidence="1 14">Cell membrane</location>
        <topology evidence="1 14">Multi-pass membrane protein</topology>
    </subcellularLocation>
</comment>
<evidence type="ECO:0000256" key="1">
    <source>
        <dbReference type="ARBA" id="ARBA00004651"/>
    </source>
</evidence>
<dbReference type="RefSeq" id="WP_307256011.1">
    <property type="nucleotide sequence ID" value="NZ_JAUSUC010000003.1"/>
</dbReference>
<evidence type="ECO:0000256" key="6">
    <source>
        <dbReference type="ARBA" id="ARBA00022989"/>
    </source>
</evidence>
<sequence length="123" mass="13625">MTFLQILLVGIGGFLGAVARYSISLQLSSRSSFKIPMGTLTVNLVGAFLLGIITGVHVNRITFLIFGIGFLGAFTTFSTLKLEMTRLHKNEKKKTFFLYTMITYGCGLLLAYIGYWVGHLLSY</sequence>
<reference evidence="15" key="1">
    <citation type="submission" date="2023-07" db="EMBL/GenBank/DDBJ databases">
        <title>Genomic Encyclopedia of Type Strains, Phase IV (KMG-IV): sequencing the most valuable type-strain genomes for metagenomic binning, comparative biology and taxonomic classification.</title>
        <authorList>
            <person name="Goeker M."/>
        </authorList>
    </citation>
    <scope>NUCLEOTIDE SEQUENCE</scope>
    <source>
        <strain evidence="15">DSM 23947</strain>
    </source>
</reference>
<feature type="transmembrane region" description="Helical" evidence="14">
    <location>
        <begin position="96"/>
        <end position="117"/>
    </location>
</feature>
<keyword evidence="5 14" id="KW-0479">Metal-binding</keyword>
<dbReference type="EMBL" id="JAUSUC010000003">
    <property type="protein sequence ID" value="MDQ0214007.1"/>
    <property type="molecule type" value="Genomic_DNA"/>
</dbReference>
<keyword evidence="9 14" id="KW-0472">Membrane</keyword>
<comment type="catalytic activity">
    <reaction evidence="12">
        <text>fluoride(in) = fluoride(out)</text>
        <dbReference type="Rhea" id="RHEA:76159"/>
        <dbReference type="ChEBI" id="CHEBI:17051"/>
    </reaction>
    <physiologicalReaction direction="left-to-right" evidence="12">
        <dbReference type="Rhea" id="RHEA:76160"/>
    </physiologicalReaction>
</comment>
<feature type="transmembrane region" description="Helical" evidence="14">
    <location>
        <begin position="61"/>
        <end position="84"/>
    </location>
</feature>
<evidence type="ECO:0000256" key="9">
    <source>
        <dbReference type="ARBA" id="ARBA00023136"/>
    </source>
</evidence>
<gene>
    <name evidence="14" type="primary">fluC</name>
    <name evidence="14" type="synonym">crcB</name>
    <name evidence="15" type="ORF">J2S13_000402</name>
</gene>
<dbReference type="AlphaFoldDB" id="A0AAJ1WFJ1"/>
<evidence type="ECO:0000256" key="12">
    <source>
        <dbReference type="ARBA" id="ARBA00035585"/>
    </source>
</evidence>
<comment type="function">
    <text evidence="13 14">Fluoride-specific ion channel. Important for reducing fluoride concentration in the cell, thus reducing its toxicity.</text>
</comment>
<keyword evidence="3 14" id="KW-1003">Cell membrane</keyword>
<evidence type="ECO:0000256" key="10">
    <source>
        <dbReference type="ARBA" id="ARBA00023303"/>
    </source>
</evidence>
<organism evidence="15 16">
    <name type="scientific">Oikeobacillus pervagus</name>
    <dbReference type="NCBI Taxonomy" id="1325931"/>
    <lineage>
        <taxon>Bacteria</taxon>
        <taxon>Bacillati</taxon>
        <taxon>Bacillota</taxon>
        <taxon>Bacilli</taxon>
        <taxon>Bacillales</taxon>
        <taxon>Bacillaceae</taxon>
        <taxon>Oikeobacillus</taxon>
    </lineage>
</organism>
<dbReference type="PANTHER" id="PTHR28259">
    <property type="entry name" value="FLUORIDE EXPORT PROTEIN 1-RELATED"/>
    <property type="match status" value="1"/>
</dbReference>
<feature type="transmembrane region" description="Helical" evidence="14">
    <location>
        <begin position="6"/>
        <end position="23"/>
    </location>
</feature>
<protein>
    <recommendedName>
        <fullName evidence="14">Fluoride-specific ion channel FluC</fullName>
    </recommendedName>
</protein>
<name>A0AAJ1WFJ1_9BACI</name>
<comment type="caution">
    <text evidence="15">The sequence shown here is derived from an EMBL/GenBank/DDBJ whole genome shotgun (WGS) entry which is preliminary data.</text>
</comment>
<keyword evidence="16" id="KW-1185">Reference proteome</keyword>
<dbReference type="Proteomes" id="UP001237207">
    <property type="component" value="Unassembled WGS sequence"/>
</dbReference>
<dbReference type="PANTHER" id="PTHR28259:SF16">
    <property type="entry name" value="FLUORIDE-SPECIFIC ION CHANNEL FLUC 2"/>
    <property type="match status" value="1"/>
</dbReference>
<dbReference type="InterPro" id="IPR003691">
    <property type="entry name" value="FluC"/>
</dbReference>
<evidence type="ECO:0000256" key="7">
    <source>
        <dbReference type="ARBA" id="ARBA00023053"/>
    </source>
</evidence>
<keyword evidence="7 14" id="KW-0915">Sodium</keyword>
<dbReference type="GO" id="GO:0062054">
    <property type="term" value="F:fluoride channel activity"/>
    <property type="evidence" value="ECO:0007669"/>
    <property type="project" value="UniProtKB-UniRule"/>
</dbReference>
<evidence type="ECO:0000256" key="2">
    <source>
        <dbReference type="ARBA" id="ARBA00022448"/>
    </source>
</evidence>
<evidence type="ECO:0000256" key="5">
    <source>
        <dbReference type="ARBA" id="ARBA00022723"/>
    </source>
</evidence>
<evidence type="ECO:0000313" key="16">
    <source>
        <dbReference type="Proteomes" id="UP001237207"/>
    </source>
</evidence>
<evidence type="ECO:0000256" key="3">
    <source>
        <dbReference type="ARBA" id="ARBA00022475"/>
    </source>
</evidence>
<keyword evidence="10 14" id="KW-0407">Ion channel</keyword>
<dbReference type="NCBIfam" id="TIGR00494">
    <property type="entry name" value="crcB"/>
    <property type="match status" value="1"/>
</dbReference>
<dbReference type="GO" id="GO:0140114">
    <property type="term" value="P:cellular detoxification of fluoride"/>
    <property type="evidence" value="ECO:0007669"/>
    <property type="project" value="UniProtKB-UniRule"/>
</dbReference>
<accession>A0AAJ1WFJ1</accession>
<comment type="similarity">
    <text evidence="11 14">Belongs to the fluoride channel Fluc/FEX (TC 1.A.43) family.</text>
</comment>
<evidence type="ECO:0000256" key="4">
    <source>
        <dbReference type="ARBA" id="ARBA00022692"/>
    </source>
</evidence>
<evidence type="ECO:0000313" key="15">
    <source>
        <dbReference type="EMBL" id="MDQ0214007.1"/>
    </source>
</evidence>
<keyword evidence="4 14" id="KW-0812">Transmembrane</keyword>
<dbReference type="Pfam" id="PF02537">
    <property type="entry name" value="CRCB"/>
    <property type="match status" value="1"/>
</dbReference>
<dbReference type="HAMAP" id="MF_00454">
    <property type="entry name" value="FluC"/>
    <property type="match status" value="1"/>
</dbReference>
<evidence type="ECO:0000256" key="8">
    <source>
        <dbReference type="ARBA" id="ARBA00023065"/>
    </source>
</evidence>
<feature type="transmembrane region" description="Helical" evidence="14">
    <location>
        <begin position="35"/>
        <end position="55"/>
    </location>
</feature>
<evidence type="ECO:0000256" key="14">
    <source>
        <dbReference type="HAMAP-Rule" id="MF_00454"/>
    </source>
</evidence>
<keyword evidence="6 14" id="KW-1133">Transmembrane helix</keyword>
<keyword evidence="8 14" id="KW-0406">Ion transport</keyword>
<comment type="activity regulation">
    <text evidence="14">Na(+) is not transported, but it plays an essential structural role and its presence is essential for fluoride channel function.</text>
</comment>
<dbReference type="GO" id="GO:0046872">
    <property type="term" value="F:metal ion binding"/>
    <property type="evidence" value="ECO:0007669"/>
    <property type="project" value="UniProtKB-KW"/>
</dbReference>
<dbReference type="GO" id="GO:0005886">
    <property type="term" value="C:plasma membrane"/>
    <property type="evidence" value="ECO:0007669"/>
    <property type="project" value="UniProtKB-SubCell"/>
</dbReference>
<proteinExistence type="inferred from homology"/>
<evidence type="ECO:0000256" key="11">
    <source>
        <dbReference type="ARBA" id="ARBA00035120"/>
    </source>
</evidence>